<dbReference type="Proteomes" id="UP000252085">
    <property type="component" value="Unassembled WGS sequence"/>
</dbReference>
<gene>
    <name evidence="1" type="ORF">A6769_06325</name>
</gene>
<organism evidence="1 2">
    <name type="scientific">Nostoc punctiforme NIES-2108</name>
    <dbReference type="NCBI Taxonomy" id="1356359"/>
    <lineage>
        <taxon>Bacteria</taxon>
        <taxon>Bacillati</taxon>
        <taxon>Cyanobacteriota</taxon>
        <taxon>Cyanophyceae</taxon>
        <taxon>Nostocales</taxon>
        <taxon>Nostocaceae</taxon>
        <taxon>Nostoc</taxon>
    </lineage>
</organism>
<name>A0A367RS22_NOSPU</name>
<comment type="caution">
    <text evidence="1">The sequence shown here is derived from an EMBL/GenBank/DDBJ whole genome shotgun (WGS) entry which is preliminary data.</text>
</comment>
<protein>
    <submittedName>
        <fullName evidence="1">Uncharacterized protein</fullName>
    </submittedName>
</protein>
<evidence type="ECO:0000313" key="2">
    <source>
        <dbReference type="Proteomes" id="UP000252085"/>
    </source>
</evidence>
<dbReference type="AlphaFoldDB" id="A0A367RS22"/>
<reference evidence="1 2" key="1">
    <citation type="submission" date="2016-04" db="EMBL/GenBank/DDBJ databases">
        <authorList>
            <person name="Evans L.H."/>
            <person name="Alamgir A."/>
            <person name="Owens N."/>
            <person name="Weber N.D."/>
            <person name="Virtaneva K."/>
            <person name="Barbian K."/>
            <person name="Babar A."/>
            <person name="Rosenke K."/>
        </authorList>
    </citation>
    <scope>NUCLEOTIDE SEQUENCE [LARGE SCALE GENOMIC DNA]</scope>
    <source>
        <strain evidence="1">NIES-2108</strain>
    </source>
</reference>
<accession>A0A367RS22</accession>
<evidence type="ECO:0000313" key="1">
    <source>
        <dbReference type="EMBL" id="RCJ39376.1"/>
    </source>
</evidence>
<sequence>MKPLQQLLIHFLEILKPFLYMNKQLLQSMKPLQQLFIHFLEILKPFLYMKEQLLQTLQFWQLVFRVKRVTSADTKERGDKA</sequence>
<dbReference type="EMBL" id="LXQE01000096">
    <property type="protein sequence ID" value="RCJ39376.1"/>
    <property type="molecule type" value="Genomic_DNA"/>
</dbReference>
<proteinExistence type="predicted"/>